<protein>
    <submittedName>
        <fullName evidence="4">Ppx/GppA family phosphatase</fullName>
    </submittedName>
</protein>
<dbReference type="Gene3D" id="3.30.420.40">
    <property type="match status" value="1"/>
</dbReference>
<dbReference type="PIRSF" id="PIRSF001267">
    <property type="entry name" value="Pyrophosphatase_GppA_Ppx"/>
    <property type="match status" value="1"/>
</dbReference>
<dbReference type="InterPro" id="IPR050273">
    <property type="entry name" value="GppA/Ppx_hydrolase"/>
</dbReference>
<dbReference type="EMBL" id="CP136865">
    <property type="protein sequence ID" value="WOJ96171.1"/>
    <property type="molecule type" value="Genomic_DNA"/>
</dbReference>
<evidence type="ECO:0000256" key="1">
    <source>
        <dbReference type="ARBA" id="ARBA00022801"/>
    </source>
</evidence>
<feature type="domain" description="Ppx/GppA phosphatase N-terminal" evidence="2">
    <location>
        <begin position="40"/>
        <end position="321"/>
    </location>
</feature>
<dbReference type="Pfam" id="PF02541">
    <property type="entry name" value="Ppx-GppA"/>
    <property type="match status" value="1"/>
</dbReference>
<dbReference type="PANTHER" id="PTHR30005">
    <property type="entry name" value="EXOPOLYPHOSPHATASE"/>
    <property type="match status" value="1"/>
</dbReference>
<dbReference type="InterPro" id="IPR030673">
    <property type="entry name" value="PyroPPase_GppA_Ppx"/>
</dbReference>
<dbReference type="PANTHER" id="PTHR30005:SF14">
    <property type="entry name" value="EXOPOLYPHOSPHATASE"/>
    <property type="match status" value="1"/>
</dbReference>
<dbReference type="Pfam" id="PF21447">
    <property type="entry name" value="Ppx-GppA_III"/>
    <property type="match status" value="1"/>
</dbReference>
<dbReference type="RefSeq" id="WP_407326858.1">
    <property type="nucleotide sequence ID" value="NZ_CP136865.1"/>
</dbReference>
<evidence type="ECO:0000259" key="3">
    <source>
        <dbReference type="Pfam" id="PF21447"/>
    </source>
</evidence>
<dbReference type="Gene3D" id="1.10.3210.10">
    <property type="entry name" value="Hypothetical protein af1432"/>
    <property type="match status" value="1"/>
</dbReference>
<dbReference type="InterPro" id="IPR043129">
    <property type="entry name" value="ATPase_NBD"/>
</dbReference>
<organism evidence="4 5">
    <name type="scientific">Congregibacter brevis</name>
    <dbReference type="NCBI Taxonomy" id="3081201"/>
    <lineage>
        <taxon>Bacteria</taxon>
        <taxon>Pseudomonadati</taxon>
        <taxon>Pseudomonadota</taxon>
        <taxon>Gammaproteobacteria</taxon>
        <taxon>Cellvibrionales</taxon>
        <taxon>Halieaceae</taxon>
        <taxon>Congregibacter</taxon>
    </lineage>
</organism>
<evidence type="ECO:0000313" key="5">
    <source>
        <dbReference type="Proteomes" id="UP001626549"/>
    </source>
</evidence>
<dbReference type="SUPFAM" id="SSF109604">
    <property type="entry name" value="HD-domain/PDEase-like"/>
    <property type="match status" value="1"/>
</dbReference>
<sequence length="514" mass="57817">MEVTKDLKKASQDLSDHPEALRDGSLLAAVDLGSNSFHLLIARIEHGEIRPTQALSEKVQLAAGLDGDTLSKDAINRGLECLSRFAQLLQSVEPQRIRVVGTNALRRARNRRKFTEPARRILGAPIDVIYGREEARLVYLGVAHTLADDTQSRLVVDIGGGSTEFAIGERFEPRRLESLQLGCVTYAKDCFKDGMLSKSNYKSAYDRACVEVSHIRKQFRSKHWVEAVGSSGTLQAIEGILLAQDWAEGNITRKGLTRMRKALLDFKYMDDINLQGLTDARRSVIASGVAITEAIFDVLDIDEMRSSRGALREGVVYDLVGRLSHEDVRERSIVALMQRYHVDEESSQIVARRARMLFDATYKAWDLAASDRELLIWAALSQEIGKAIAHKHYHRHGAYLLRNSDLPGFPQHEQEDMAILVEGQHGKLRQELFGDSDGATLLRLQRLVALLRLATLFKYVEPLEQLPDFAIKASAEGLSLDFPDDWLEQHPLTAQELVQQRSVFKRMDLRLEVN</sequence>
<keyword evidence="5" id="KW-1185">Reference proteome</keyword>
<keyword evidence="1" id="KW-0378">Hydrolase</keyword>
<dbReference type="SUPFAM" id="SSF53067">
    <property type="entry name" value="Actin-like ATPase domain"/>
    <property type="match status" value="2"/>
</dbReference>
<name>A0ABZ0IAR1_9GAMM</name>
<dbReference type="CDD" id="cd24053">
    <property type="entry name" value="ASKHA_NBD_EcPPX-GppA-like"/>
    <property type="match status" value="1"/>
</dbReference>
<evidence type="ECO:0000259" key="2">
    <source>
        <dbReference type="Pfam" id="PF02541"/>
    </source>
</evidence>
<accession>A0ABZ0IAR1</accession>
<dbReference type="InterPro" id="IPR048950">
    <property type="entry name" value="Ppx_GppA_C"/>
</dbReference>
<feature type="domain" description="Ppx/GppA phosphatase C-terminal" evidence="3">
    <location>
        <begin position="328"/>
        <end position="499"/>
    </location>
</feature>
<dbReference type="Gene3D" id="3.30.420.150">
    <property type="entry name" value="Exopolyphosphatase. Domain 2"/>
    <property type="match status" value="1"/>
</dbReference>
<evidence type="ECO:0000313" key="4">
    <source>
        <dbReference type="EMBL" id="WOJ96171.1"/>
    </source>
</evidence>
<reference evidence="4 5" key="1">
    <citation type="submission" date="2023-10" db="EMBL/GenBank/DDBJ databases">
        <title>Two novel species belonging to the OM43/NOR5 clade.</title>
        <authorList>
            <person name="Park M."/>
        </authorList>
    </citation>
    <scope>NUCLEOTIDE SEQUENCE [LARGE SCALE GENOMIC DNA]</scope>
    <source>
        <strain evidence="4 5">IMCC45268</strain>
    </source>
</reference>
<dbReference type="Proteomes" id="UP001626549">
    <property type="component" value="Chromosome"/>
</dbReference>
<proteinExistence type="predicted"/>
<dbReference type="InterPro" id="IPR003695">
    <property type="entry name" value="Ppx_GppA_N"/>
</dbReference>
<gene>
    <name evidence="4" type="ORF">R0137_13080</name>
</gene>